<dbReference type="AlphaFoldDB" id="A0A1G7S767"/>
<dbReference type="Proteomes" id="UP000198779">
    <property type="component" value="Unassembled WGS sequence"/>
</dbReference>
<name>A0A1G7S767_9BACT</name>
<gene>
    <name evidence="1" type="ORF">SAMN04487901_101195</name>
</gene>
<proteinExistence type="predicted"/>
<organism evidence="1 2">
    <name type="scientific">Prevotella communis</name>
    <dbReference type="NCBI Taxonomy" id="2913614"/>
    <lineage>
        <taxon>Bacteria</taxon>
        <taxon>Pseudomonadati</taxon>
        <taxon>Bacteroidota</taxon>
        <taxon>Bacteroidia</taxon>
        <taxon>Bacteroidales</taxon>
        <taxon>Prevotellaceae</taxon>
        <taxon>Prevotella</taxon>
    </lineage>
</organism>
<accession>A0A1G7S767</accession>
<evidence type="ECO:0000313" key="1">
    <source>
        <dbReference type="EMBL" id="SDG18020.1"/>
    </source>
</evidence>
<reference evidence="2" key="1">
    <citation type="submission" date="2016-10" db="EMBL/GenBank/DDBJ databases">
        <authorList>
            <person name="Varghese N."/>
            <person name="Submissions S."/>
        </authorList>
    </citation>
    <scope>NUCLEOTIDE SEQUENCE [LARGE SCALE GENOMIC DNA]</scope>
    <source>
        <strain evidence="2">BP1-148</strain>
    </source>
</reference>
<keyword evidence="2" id="KW-1185">Reference proteome</keyword>
<protein>
    <submittedName>
        <fullName evidence="1">Uncharacterized protein</fullName>
    </submittedName>
</protein>
<evidence type="ECO:0000313" key="2">
    <source>
        <dbReference type="Proteomes" id="UP000198779"/>
    </source>
</evidence>
<sequence>MVSLSRVQKYDELVKKEVSNDTNTYQIVHCTEKFGVKFS</sequence>
<dbReference type="STRING" id="645274.SAMN04487901_101195"/>
<dbReference type="EMBL" id="FNCQ01000001">
    <property type="protein sequence ID" value="SDG18020.1"/>
    <property type="molecule type" value="Genomic_DNA"/>
</dbReference>